<dbReference type="PROSITE" id="PS50885">
    <property type="entry name" value="HAMP"/>
    <property type="match status" value="2"/>
</dbReference>
<dbReference type="OrthoDB" id="8613753at2"/>
<dbReference type="PANTHER" id="PTHR32089:SF112">
    <property type="entry name" value="LYSOZYME-LIKE PROTEIN-RELATED"/>
    <property type="match status" value="1"/>
</dbReference>
<dbReference type="Gene3D" id="6.10.340.10">
    <property type="match status" value="1"/>
</dbReference>
<dbReference type="PRINTS" id="PR00260">
    <property type="entry name" value="CHEMTRNSDUCR"/>
</dbReference>
<dbReference type="GO" id="GO:0007165">
    <property type="term" value="P:signal transduction"/>
    <property type="evidence" value="ECO:0007669"/>
    <property type="project" value="UniProtKB-KW"/>
</dbReference>
<dbReference type="Proteomes" id="UP000247555">
    <property type="component" value="Unassembled WGS sequence"/>
</dbReference>
<evidence type="ECO:0000256" key="3">
    <source>
        <dbReference type="PROSITE-ProRule" id="PRU00284"/>
    </source>
</evidence>
<keyword evidence="4" id="KW-1133">Transmembrane helix</keyword>
<sequence length="551" mass="59312">MRSSASWSPRLPLQTKLLLMLICINLLTVLAYTSYAIYARQQDEIERLDSVLNVAAHAVPGLLAPGVLERERQPQAMSQAEYREQSQRLRRYADQVGLAYLYVLTIQPDGKAAYLMDSPTAQQVAKGDAGHYMEAYPDASPMVKTAWDSGQIQSDEYTDSYGAFRSVFLPMRGAQGQRYVIGADITADSVAAAMRQVLWRQLGIGAAMLLIGALLSWLFARLLAASLRRITRQIGQIAESRDLSATIRVASRDELGEMAQQLNHLFEVLRQSLGKARDVAEHNAALAAQFRASAGKVQEEVAHSARQMSDMASASSQIASSANLAADIAGQVRDEVRHTSQQLDAARQVLDAMMQGVQANSANSAHLADELHALNAHTGEISQVLAVIGEISDQTNLLALNAAIEAARAGEAGRGFAVVADEVRALAVRTQTTVKATQDIVTKLTSGIDRAVGSMADSSRQAEQLNADSRGALSSINGMVEQIRQASSSVDQAAHQGDSIRDATGHMSGQMDVVNHTLGLCADDAREIHHAATALGEQALVLQTQLASFRF</sequence>
<dbReference type="Pfam" id="PF00672">
    <property type="entry name" value="HAMP"/>
    <property type="match status" value="1"/>
</dbReference>
<dbReference type="CDD" id="cd06225">
    <property type="entry name" value="HAMP"/>
    <property type="match status" value="1"/>
</dbReference>
<dbReference type="RefSeq" id="WP_110391375.1">
    <property type="nucleotide sequence ID" value="NZ_QJKI01000017.1"/>
</dbReference>
<dbReference type="InterPro" id="IPR004089">
    <property type="entry name" value="MCPsignal_dom"/>
</dbReference>
<dbReference type="AlphaFoldDB" id="A0A318KLW4"/>
<feature type="transmembrane region" description="Helical" evidence="4">
    <location>
        <begin position="202"/>
        <end position="224"/>
    </location>
</feature>
<dbReference type="GO" id="GO:0016020">
    <property type="term" value="C:membrane"/>
    <property type="evidence" value="ECO:0007669"/>
    <property type="project" value="InterPro"/>
</dbReference>
<dbReference type="GO" id="GO:0006935">
    <property type="term" value="P:chemotaxis"/>
    <property type="evidence" value="ECO:0007669"/>
    <property type="project" value="InterPro"/>
</dbReference>
<keyword evidence="8" id="KW-1185">Reference proteome</keyword>
<evidence type="ECO:0000259" key="6">
    <source>
        <dbReference type="PROSITE" id="PS50885"/>
    </source>
</evidence>
<comment type="caution">
    <text evidence="7">The sequence shown here is derived from an EMBL/GenBank/DDBJ whole genome shotgun (WGS) entry which is preliminary data.</text>
</comment>
<dbReference type="Gene3D" id="1.10.287.950">
    <property type="entry name" value="Methyl-accepting chemotaxis protein"/>
    <property type="match status" value="1"/>
</dbReference>
<keyword evidence="4" id="KW-0472">Membrane</keyword>
<feature type="domain" description="HAMP" evidence="6">
    <location>
        <begin position="302"/>
        <end position="355"/>
    </location>
</feature>
<organism evidence="7 8">
    <name type="scientific">Rivihabitans pingtungensis</name>
    <dbReference type="NCBI Taxonomy" id="1054498"/>
    <lineage>
        <taxon>Bacteria</taxon>
        <taxon>Pseudomonadati</taxon>
        <taxon>Pseudomonadota</taxon>
        <taxon>Betaproteobacteria</taxon>
        <taxon>Neisseriales</taxon>
        <taxon>Aquaspirillaceae</taxon>
        <taxon>Rivihabitans</taxon>
    </lineage>
</organism>
<dbReference type="InterPro" id="IPR003660">
    <property type="entry name" value="HAMP_dom"/>
</dbReference>
<reference evidence="7 8" key="1">
    <citation type="submission" date="2018-05" db="EMBL/GenBank/DDBJ databases">
        <title>Genomic Encyclopedia of Type Strains, Phase IV (KMG-IV): sequencing the most valuable type-strain genomes for metagenomic binning, comparative biology and taxonomic classification.</title>
        <authorList>
            <person name="Goeker M."/>
        </authorList>
    </citation>
    <scope>NUCLEOTIDE SEQUENCE [LARGE SCALE GENOMIC DNA]</scope>
    <source>
        <strain evidence="7 8">DSM 29661</strain>
    </source>
</reference>
<evidence type="ECO:0000256" key="4">
    <source>
        <dbReference type="SAM" id="Phobius"/>
    </source>
</evidence>
<dbReference type="SMART" id="SM00283">
    <property type="entry name" value="MA"/>
    <property type="match status" value="1"/>
</dbReference>
<feature type="domain" description="HAMP" evidence="6">
    <location>
        <begin position="221"/>
        <end position="274"/>
    </location>
</feature>
<comment type="similarity">
    <text evidence="2">Belongs to the methyl-accepting chemotaxis (MCP) protein family.</text>
</comment>
<gene>
    <name evidence="7" type="ORF">DFR34_11716</name>
</gene>
<evidence type="ECO:0000256" key="1">
    <source>
        <dbReference type="ARBA" id="ARBA00023224"/>
    </source>
</evidence>
<evidence type="ECO:0000256" key="2">
    <source>
        <dbReference type="ARBA" id="ARBA00029447"/>
    </source>
</evidence>
<keyword evidence="1 3" id="KW-0807">Transducer</keyword>
<dbReference type="InterPro" id="IPR004090">
    <property type="entry name" value="Chemotax_Me-accpt_rcpt"/>
</dbReference>
<name>A0A318KLW4_9NEIS</name>
<dbReference type="Pfam" id="PF00015">
    <property type="entry name" value="MCPsignal"/>
    <property type="match status" value="1"/>
</dbReference>
<dbReference type="SUPFAM" id="SSF58104">
    <property type="entry name" value="Methyl-accepting chemotaxis protein (MCP) signaling domain"/>
    <property type="match status" value="1"/>
</dbReference>
<dbReference type="PANTHER" id="PTHR32089">
    <property type="entry name" value="METHYL-ACCEPTING CHEMOTAXIS PROTEIN MCPB"/>
    <property type="match status" value="1"/>
</dbReference>
<evidence type="ECO:0000313" key="7">
    <source>
        <dbReference type="EMBL" id="PXX77412.1"/>
    </source>
</evidence>
<keyword evidence="4" id="KW-0812">Transmembrane</keyword>
<dbReference type="EMBL" id="QJKI01000017">
    <property type="protein sequence ID" value="PXX77412.1"/>
    <property type="molecule type" value="Genomic_DNA"/>
</dbReference>
<accession>A0A318KLW4</accession>
<dbReference type="SMART" id="SM00304">
    <property type="entry name" value="HAMP"/>
    <property type="match status" value="2"/>
</dbReference>
<evidence type="ECO:0000259" key="5">
    <source>
        <dbReference type="PROSITE" id="PS50111"/>
    </source>
</evidence>
<feature type="transmembrane region" description="Helical" evidence="4">
    <location>
        <begin position="17"/>
        <end position="38"/>
    </location>
</feature>
<dbReference type="PROSITE" id="PS50111">
    <property type="entry name" value="CHEMOTAXIS_TRANSDUC_2"/>
    <property type="match status" value="1"/>
</dbReference>
<feature type="domain" description="Methyl-accepting transducer" evidence="5">
    <location>
        <begin position="279"/>
        <end position="515"/>
    </location>
</feature>
<dbReference type="GO" id="GO:0004888">
    <property type="term" value="F:transmembrane signaling receptor activity"/>
    <property type="evidence" value="ECO:0007669"/>
    <property type="project" value="InterPro"/>
</dbReference>
<evidence type="ECO:0000313" key="8">
    <source>
        <dbReference type="Proteomes" id="UP000247555"/>
    </source>
</evidence>
<proteinExistence type="inferred from homology"/>
<protein>
    <submittedName>
        <fullName evidence="7">Methyl-accepting chemotaxis protein</fullName>
    </submittedName>
</protein>